<name>A0ABN2A4L1_9MICO</name>
<proteinExistence type="predicted"/>
<dbReference type="RefSeq" id="WP_173155408.1">
    <property type="nucleotide sequence ID" value="NZ_BAAALX010000004.1"/>
</dbReference>
<dbReference type="EMBL" id="BAAALX010000004">
    <property type="protein sequence ID" value="GAA1510842.1"/>
    <property type="molecule type" value="Genomic_DNA"/>
</dbReference>
<accession>A0ABN2A4L1</accession>
<organism evidence="1 2">
    <name type="scientific">Brevibacterium permense</name>
    <dbReference type="NCBI Taxonomy" id="234834"/>
    <lineage>
        <taxon>Bacteria</taxon>
        <taxon>Bacillati</taxon>
        <taxon>Actinomycetota</taxon>
        <taxon>Actinomycetes</taxon>
        <taxon>Micrococcales</taxon>
        <taxon>Brevibacteriaceae</taxon>
        <taxon>Brevibacterium</taxon>
    </lineage>
</organism>
<evidence type="ECO:0000313" key="1">
    <source>
        <dbReference type="EMBL" id="GAA1510842.1"/>
    </source>
</evidence>
<evidence type="ECO:0000313" key="2">
    <source>
        <dbReference type="Proteomes" id="UP001500177"/>
    </source>
</evidence>
<sequence>MIATFTLFAVTINIIPLIIERGADYGLAAISLGLVGFGQVAGRFRYPSLERHSSTRSRTVVLSASARPFPDRYGRYSRIRG</sequence>
<protein>
    <submittedName>
        <fullName evidence="1">Uncharacterized protein</fullName>
    </submittedName>
</protein>
<reference evidence="1 2" key="1">
    <citation type="journal article" date="2019" name="Int. J. Syst. Evol. Microbiol.">
        <title>The Global Catalogue of Microorganisms (GCM) 10K type strain sequencing project: providing services to taxonomists for standard genome sequencing and annotation.</title>
        <authorList>
            <consortium name="The Broad Institute Genomics Platform"/>
            <consortium name="The Broad Institute Genome Sequencing Center for Infectious Disease"/>
            <person name="Wu L."/>
            <person name="Ma J."/>
        </authorList>
    </citation>
    <scope>NUCLEOTIDE SEQUENCE [LARGE SCALE GENOMIC DNA]</scope>
    <source>
        <strain evidence="1 2">JCM 13318</strain>
    </source>
</reference>
<dbReference type="Proteomes" id="UP001500177">
    <property type="component" value="Unassembled WGS sequence"/>
</dbReference>
<gene>
    <name evidence="1" type="ORF">GCM10009690_12320</name>
</gene>
<keyword evidence="2" id="KW-1185">Reference proteome</keyword>
<comment type="caution">
    <text evidence="1">The sequence shown here is derived from an EMBL/GenBank/DDBJ whole genome shotgun (WGS) entry which is preliminary data.</text>
</comment>